<dbReference type="Proteomes" id="UP000262878">
    <property type="component" value="Unassembled WGS sequence"/>
</dbReference>
<evidence type="ECO:0000313" key="2">
    <source>
        <dbReference type="Proteomes" id="UP000262878"/>
    </source>
</evidence>
<dbReference type="Gene3D" id="3.40.50.150">
    <property type="entry name" value="Vaccinia Virus protein VP39"/>
    <property type="match status" value="1"/>
</dbReference>
<gene>
    <name evidence="1" type="ORF">DCR58_00125</name>
</gene>
<keyword evidence="1" id="KW-0808">Transferase</keyword>
<keyword evidence="1" id="KW-0489">Methyltransferase</keyword>
<accession>A0A348WKV5</accession>
<evidence type="ECO:0000313" key="1">
    <source>
        <dbReference type="EMBL" id="HAR55167.1"/>
    </source>
</evidence>
<name>A0A348WKV5_9GAMM</name>
<dbReference type="GO" id="GO:0008168">
    <property type="term" value="F:methyltransferase activity"/>
    <property type="evidence" value="ECO:0007669"/>
    <property type="project" value="UniProtKB-KW"/>
</dbReference>
<sequence length="309" mass="35279">MNNTKKQVNNVWDNYWRSGAEASFLNKNTSLQRYQMRKFWFERMSEFEAKSPIVDIGCGNGILIGWLNEYKNEKNKSKWQLIGVDSAALRPTNPELDVRELTPYQSFKLTGNKKLGTVVSHYGLEYGPLIEGLTHLHTQLKKDGALVALVHSSNSTLVRNNKAMYELMPSLIRHLEKHVYNLYTSILEARGKPLGKQAALSQRKLDQLAHTHRNNPTFKRSNFVPAVRHILQAASNGKKLEARQVYNDFLNNMKFHYAQMDDMIQAVEQVKSADHLAQAAEKAGFKRVMVQDVEFPETGEVGFCLQAIK</sequence>
<comment type="caution">
    <text evidence="1">The sequence shown here is derived from an EMBL/GenBank/DDBJ whole genome shotgun (WGS) entry which is preliminary data.</text>
</comment>
<protein>
    <submittedName>
        <fullName evidence="1">SAM-dependent methyltransferase</fullName>
    </submittedName>
</protein>
<dbReference type="SUPFAM" id="SSF53335">
    <property type="entry name" value="S-adenosyl-L-methionine-dependent methyltransferases"/>
    <property type="match status" value="1"/>
</dbReference>
<dbReference type="AlphaFoldDB" id="A0A348WKV5"/>
<dbReference type="InterPro" id="IPR029063">
    <property type="entry name" value="SAM-dependent_MTases_sf"/>
</dbReference>
<organism evidence="1 2">
    <name type="scientific">Idiomarina baltica</name>
    <dbReference type="NCBI Taxonomy" id="190892"/>
    <lineage>
        <taxon>Bacteria</taxon>
        <taxon>Pseudomonadati</taxon>
        <taxon>Pseudomonadota</taxon>
        <taxon>Gammaproteobacteria</taxon>
        <taxon>Alteromonadales</taxon>
        <taxon>Idiomarinaceae</taxon>
        <taxon>Idiomarina</taxon>
    </lineage>
</organism>
<dbReference type="EMBL" id="DMUP01000004">
    <property type="protein sequence ID" value="HAR55167.1"/>
    <property type="molecule type" value="Genomic_DNA"/>
</dbReference>
<proteinExistence type="predicted"/>
<dbReference type="STRING" id="314276.OS145_10877"/>
<reference evidence="1 2" key="1">
    <citation type="journal article" date="2018" name="Nat. Biotechnol.">
        <title>A standardized bacterial taxonomy based on genome phylogeny substantially revises the tree of life.</title>
        <authorList>
            <person name="Parks D.H."/>
            <person name="Chuvochina M."/>
            <person name="Waite D.W."/>
            <person name="Rinke C."/>
            <person name="Skarshewski A."/>
            <person name="Chaumeil P.A."/>
            <person name="Hugenholtz P."/>
        </authorList>
    </citation>
    <scope>NUCLEOTIDE SEQUENCE [LARGE SCALE GENOMIC DNA]</scope>
    <source>
        <strain evidence="1">UBA9360</strain>
    </source>
</reference>
<dbReference type="RefSeq" id="WP_272977271.1">
    <property type="nucleotide sequence ID" value="NZ_DAIRLQ010000007.1"/>
</dbReference>
<dbReference type="GO" id="GO:0032259">
    <property type="term" value="P:methylation"/>
    <property type="evidence" value="ECO:0007669"/>
    <property type="project" value="UniProtKB-KW"/>
</dbReference>